<dbReference type="EMBL" id="BPLR01010222">
    <property type="protein sequence ID" value="GIY37841.1"/>
    <property type="molecule type" value="Genomic_DNA"/>
</dbReference>
<evidence type="ECO:0000313" key="2">
    <source>
        <dbReference type="Proteomes" id="UP001054945"/>
    </source>
</evidence>
<proteinExistence type="predicted"/>
<protein>
    <submittedName>
        <fullName evidence="1">Uncharacterized protein</fullName>
    </submittedName>
</protein>
<evidence type="ECO:0000313" key="1">
    <source>
        <dbReference type="EMBL" id="GIY37841.1"/>
    </source>
</evidence>
<name>A0AAV4SXZ4_CAEEX</name>
<comment type="caution">
    <text evidence="1">The sequence shown here is derived from an EMBL/GenBank/DDBJ whole genome shotgun (WGS) entry which is preliminary data.</text>
</comment>
<accession>A0AAV4SXZ4</accession>
<dbReference type="Proteomes" id="UP001054945">
    <property type="component" value="Unassembled WGS sequence"/>
</dbReference>
<keyword evidence="2" id="KW-1185">Reference proteome</keyword>
<dbReference type="AlphaFoldDB" id="A0AAV4SXZ4"/>
<sequence>MTYFMVNDLTKNMIEDLLNSRNLLEYETRNYHNAELDLSPRPFITLWYDLSELFSNSHKSPLTEPRPKKERTTNLSFANIVVFIV</sequence>
<reference evidence="1 2" key="1">
    <citation type="submission" date="2021-06" db="EMBL/GenBank/DDBJ databases">
        <title>Caerostris extrusa draft genome.</title>
        <authorList>
            <person name="Kono N."/>
            <person name="Arakawa K."/>
        </authorList>
    </citation>
    <scope>NUCLEOTIDE SEQUENCE [LARGE SCALE GENOMIC DNA]</scope>
</reference>
<gene>
    <name evidence="1" type="ORF">CEXT_163371</name>
</gene>
<organism evidence="1 2">
    <name type="scientific">Caerostris extrusa</name>
    <name type="common">Bark spider</name>
    <name type="synonym">Caerostris bankana</name>
    <dbReference type="NCBI Taxonomy" id="172846"/>
    <lineage>
        <taxon>Eukaryota</taxon>
        <taxon>Metazoa</taxon>
        <taxon>Ecdysozoa</taxon>
        <taxon>Arthropoda</taxon>
        <taxon>Chelicerata</taxon>
        <taxon>Arachnida</taxon>
        <taxon>Araneae</taxon>
        <taxon>Araneomorphae</taxon>
        <taxon>Entelegynae</taxon>
        <taxon>Araneoidea</taxon>
        <taxon>Araneidae</taxon>
        <taxon>Caerostris</taxon>
    </lineage>
</organism>